<reference evidence="2 3" key="1">
    <citation type="submission" date="2021-04" db="EMBL/GenBank/DDBJ databases">
        <authorList>
            <person name="Bliznina A."/>
        </authorList>
    </citation>
    <scope>NUCLEOTIDE SEQUENCE [LARGE SCALE GENOMIC DNA]</scope>
</reference>
<protein>
    <submittedName>
        <fullName evidence="2">Oidioi.mRNA.OKI2018_I69.chr1.g42.t1.cds</fullName>
    </submittedName>
</protein>
<evidence type="ECO:0000313" key="3">
    <source>
        <dbReference type="Proteomes" id="UP001158576"/>
    </source>
</evidence>
<evidence type="ECO:0000256" key="1">
    <source>
        <dbReference type="SAM" id="MobiDB-lite"/>
    </source>
</evidence>
<name>A0ABN7SMU2_OIKDI</name>
<dbReference type="Proteomes" id="UP001158576">
    <property type="component" value="Chromosome 1"/>
</dbReference>
<proteinExistence type="predicted"/>
<evidence type="ECO:0000313" key="2">
    <source>
        <dbReference type="EMBL" id="CAG5101875.1"/>
    </source>
</evidence>
<keyword evidence="3" id="KW-1185">Reference proteome</keyword>
<sequence>MHAPQVAAQQYQPQYAPAPQIAPQPIPQQAPVQPMYAPAPQVDAYGQPIPQQAPVQPMYAQNAQVAQPALKVETEKVALNPDEFPEIPEKAPKLKKKAILKMLILTPPMNFAGWLEQAMSEEAQAGGEEPEEFYADDMSCGLTVKSNGFPLYYYLNILDIDPECGDYLQIETVEENICGYSYLSNDVMGLNMILGWSTDQTEIDVYWHSDENPNEDQHAGFELWIWEEDPNARSISSSNSTLNESLITTKDPAQRPTRSQISKLKKEAEKRFKNIDRY</sequence>
<dbReference type="EMBL" id="OU015566">
    <property type="protein sequence ID" value="CAG5101875.1"/>
    <property type="molecule type" value="Genomic_DNA"/>
</dbReference>
<dbReference type="SUPFAM" id="SSF81995">
    <property type="entry name" value="beta-sandwich domain of Sec23/24"/>
    <property type="match status" value="1"/>
</dbReference>
<organism evidence="2 3">
    <name type="scientific">Oikopleura dioica</name>
    <name type="common">Tunicate</name>
    <dbReference type="NCBI Taxonomy" id="34765"/>
    <lineage>
        <taxon>Eukaryota</taxon>
        <taxon>Metazoa</taxon>
        <taxon>Chordata</taxon>
        <taxon>Tunicata</taxon>
        <taxon>Appendicularia</taxon>
        <taxon>Copelata</taxon>
        <taxon>Oikopleuridae</taxon>
        <taxon>Oikopleura</taxon>
    </lineage>
</organism>
<feature type="region of interest" description="Disordered" evidence="1">
    <location>
        <begin position="1"/>
        <end position="35"/>
    </location>
</feature>
<gene>
    <name evidence="2" type="ORF">OKIOD_LOCUS8807</name>
</gene>
<accession>A0ABN7SMU2</accession>
<feature type="compositionally biased region" description="Low complexity" evidence="1">
    <location>
        <begin position="1"/>
        <end position="19"/>
    </location>
</feature>